<sequence length="35" mass="4151">MRSEYPQLERAHLVVDAMDSVEMNLGLVRTYIRRT</sequence>
<evidence type="ECO:0000313" key="1">
    <source>
        <dbReference type="EMBL" id="MBP2356740.1"/>
    </source>
</evidence>
<evidence type="ECO:0000313" key="2">
    <source>
        <dbReference type="Proteomes" id="UP000755585"/>
    </source>
</evidence>
<dbReference type="Proteomes" id="UP000755585">
    <property type="component" value="Unassembled WGS sequence"/>
</dbReference>
<name>A0ABS4UYN4_9ACTN</name>
<dbReference type="EMBL" id="JAGINT010000002">
    <property type="protein sequence ID" value="MBP2356740.1"/>
    <property type="molecule type" value="Genomic_DNA"/>
</dbReference>
<protein>
    <submittedName>
        <fullName evidence="1">Uncharacterized protein</fullName>
    </submittedName>
</protein>
<reference evidence="1 2" key="1">
    <citation type="submission" date="2021-03" db="EMBL/GenBank/DDBJ databases">
        <title>Sequencing the genomes of 1000 actinobacteria strains.</title>
        <authorList>
            <person name="Klenk H.-P."/>
        </authorList>
    </citation>
    <scope>NUCLEOTIDE SEQUENCE [LARGE SCALE GENOMIC DNA]</scope>
    <source>
        <strain evidence="1 2">DSM 18824</strain>
    </source>
</reference>
<keyword evidence="2" id="KW-1185">Reference proteome</keyword>
<accession>A0ABS4UYN4</accession>
<organism evidence="1 2">
    <name type="scientific">Kribbella aluminosa</name>
    <dbReference type="NCBI Taxonomy" id="416017"/>
    <lineage>
        <taxon>Bacteria</taxon>
        <taxon>Bacillati</taxon>
        <taxon>Actinomycetota</taxon>
        <taxon>Actinomycetes</taxon>
        <taxon>Propionibacteriales</taxon>
        <taxon>Kribbellaceae</taxon>
        <taxon>Kribbella</taxon>
    </lineage>
</organism>
<proteinExistence type="predicted"/>
<gene>
    <name evidence="1" type="ORF">JOF29_007850</name>
</gene>
<comment type="caution">
    <text evidence="1">The sequence shown here is derived from an EMBL/GenBank/DDBJ whole genome shotgun (WGS) entry which is preliminary data.</text>
</comment>